<dbReference type="Pfam" id="PF13743">
    <property type="entry name" value="Thioredoxin_5"/>
    <property type="match status" value="1"/>
</dbReference>
<protein>
    <submittedName>
        <fullName evidence="2">Uncharacterized protein</fullName>
    </submittedName>
</protein>
<dbReference type="AlphaFoldDB" id="A0A178HJ34"/>
<dbReference type="SUPFAM" id="SSF52833">
    <property type="entry name" value="Thioredoxin-like"/>
    <property type="match status" value="1"/>
</dbReference>
<comment type="caution">
    <text evidence="2">The sequence shown here is derived from an EMBL/GenBank/DDBJ whole genome shotgun (WGS) entry which is preliminary data.</text>
</comment>
<dbReference type="EMBL" id="QMHM01000005">
    <property type="protein sequence ID" value="RAV80417.1"/>
    <property type="molecule type" value="Genomic_DNA"/>
</dbReference>
<evidence type="ECO:0000313" key="2">
    <source>
        <dbReference type="EMBL" id="RAV80417.1"/>
    </source>
</evidence>
<feature type="compositionally biased region" description="Basic and acidic residues" evidence="1">
    <location>
        <begin position="213"/>
        <end position="224"/>
    </location>
</feature>
<feature type="region of interest" description="Disordered" evidence="1">
    <location>
        <begin position="213"/>
        <end position="245"/>
    </location>
</feature>
<name>A0A178HJ34_9LACT</name>
<feature type="compositionally biased region" description="Basic and acidic residues" evidence="1">
    <location>
        <begin position="234"/>
        <end position="245"/>
    </location>
</feature>
<reference evidence="2 3" key="1">
    <citation type="submission" date="2018-04" db="EMBL/GenBank/DDBJ databases">
        <title>Aerococcus urinae genomes.</title>
        <authorList>
            <person name="Hilt E."/>
            <person name="Gilbert N.M."/>
            <person name="Thomas-White K."/>
            <person name="Putonti C."/>
            <person name="Lewis A.L."/>
            <person name="Visck K.L."/>
            <person name="Wolfe A.J."/>
        </authorList>
    </citation>
    <scope>NUCLEOTIDE SEQUENCE [LARGE SCALE GENOMIC DNA]</scope>
    <source>
        <strain evidence="2 3">UMB7480</strain>
    </source>
</reference>
<organism evidence="2 3">
    <name type="scientific">Aerococcus urinae</name>
    <dbReference type="NCBI Taxonomy" id="1376"/>
    <lineage>
        <taxon>Bacteria</taxon>
        <taxon>Bacillati</taxon>
        <taxon>Bacillota</taxon>
        <taxon>Bacilli</taxon>
        <taxon>Lactobacillales</taxon>
        <taxon>Aerococcaceae</taxon>
        <taxon>Aerococcus</taxon>
    </lineage>
</organism>
<proteinExistence type="predicted"/>
<dbReference type="InterPro" id="IPR036249">
    <property type="entry name" value="Thioredoxin-like_sf"/>
</dbReference>
<dbReference type="RefSeq" id="WP_064292271.1">
    <property type="nucleotide sequence ID" value="NZ_JASODG010000004.1"/>
</dbReference>
<sequence>MKSDYNCHSMAKKHHNNHIFEIFLFVNPIDPLCLELEEELLRFVANSDKKIYFRLVSCVDHHFFWNYFKTLAKNKQSLEERNELYQCMYKVSLGYKAALCQGKKRGRTFLMTMQEVFGCQKKSYSLKRMEKYAKKIGLDFDMWMEDLYSKQTREDVLEDLQLAHQMEIVNYPSLVIFDNLNYQYGLRIEDAFTAQDLEELTTQMLPQAEKKISESTHLERENKKQSKKKSQYRSLDKENLKLIRH</sequence>
<gene>
    <name evidence="2" type="ORF">DBT54_03760</name>
</gene>
<evidence type="ECO:0000256" key="1">
    <source>
        <dbReference type="SAM" id="MobiDB-lite"/>
    </source>
</evidence>
<evidence type="ECO:0000313" key="3">
    <source>
        <dbReference type="Proteomes" id="UP000251923"/>
    </source>
</evidence>
<dbReference type="Proteomes" id="UP000251923">
    <property type="component" value="Unassembled WGS sequence"/>
</dbReference>
<dbReference type="Gene3D" id="3.40.30.10">
    <property type="entry name" value="Glutaredoxin"/>
    <property type="match status" value="1"/>
</dbReference>
<accession>A0A178HJ34</accession>
<dbReference type="GeneID" id="86970311"/>